<keyword evidence="3" id="KW-1185">Reference proteome</keyword>
<dbReference type="Proteomes" id="UP000308149">
    <property type="component" value="Chromosome"/>
</dbReference>
<dbReference type="InterPro" id="IPR012434">
    <property type="entry name" value="DUF1631"/>
</dbReference>
<organism evidence="2 3">
    <name type="scientific">Thermomonas aquatica</name>
    <dbReference type="NCBI Taxonomy" id="2202149"/>
    <lineage>
        <taxon>Bacteria</taxon>
        <taxon>Pseudomonadati</taxon>
        <taxon>Pseudomonadota</taxon>
        <taxon>Gammaproteobacteria</taxon>
        <taxon>Lysobacterales</taxon>
        <taxon>Lysobacteraceae</taxon>
        <taxon>Thermomonas</taxon>
    </lineage>
</organism>
<protein>
    <submittedName>
        <fullName evidence="2">DUF1631 domain-containing protein</fullName>
    </submittedName>
</protein>
<name>A0A5B7ZRW3_9GAMM</name>
<accession>A0A5B7ZRW3</accession>
<proteinExistence type="predicted"/>
<dbReference type="EMBL" id="CP040871">
    <property type="protein sequence ID" value="QDA57790.1"/>
    <property type="molecule type" value="Genomic_DNA"/>
</dbReference>
<dbReference type="KEGG" id="thes:FHQ07_10980"/>
<evidence type="ECO:0000313" key="2">
    <source>
        <dbReference type="EMBL" id="QDA57790.1"/>
    </source>
</evidence>
<dbReference type="RefSeq" id="WP_139716841.1">
    <property type="nucleotide sequence ID" value="NZ_CP040871.1"/>
</dbReference>
<gene>
    <name evidence="2" type="ORF">FHQ07_10980</name>
</gene>
<sequence length="747" mass="80539">MAANGSTQHSHRPKTLTAASFPRRVKRALENMLTIASADLHRQMQTVLLETEHDLARQSERAQNPQMRDLYNMALRKLRDNAARFTPELLGVIEANLAGLHPQLQRPEIASLHAPSQGLSLVDDEHADEYAVLFDLSARHEVRNSLALQLMGQRFGVLAGSPAFDAEHLPFGPHAMGDALHLACVALSLPLEARLSIYHFYDKTAMAYYSTLLEALNARLADDGVLPHLSFVPVRVRPASTPGAPVLPATTKPPAGAGAGGSGASTPAGGPIAAAGGASGFAAAARSGFAALQGLLAKRRTLLAKLRPGGADERAREALPGSDVLSALKRLRSANPKQNAVAEIRQNLLAQARQSHGHGVKLVEDDDDSFELLDMFHTQLNRDLRPGTPGDALVQRLRMPLLQLALRDHNFFVDPAHPARMLLDAVSVAGARWSADDDFDAPMLDLLRQTVETVQQDADASPETFIAANNALQTGLQSQARKIEIAERRQIDAARGRDKLELARLQANAEIAGIVGARSLPRFSATLFDQAWADAMTLSLLRNGEDSDVWRKQRAITARLVDACTSGGSDDPDPDLLASVQETLGQVGYHDDDAATIARMLASGRSDDNALVSRTELIMQMKSHARLGEQSSGQSAPQRAPRSDAEQAAWERLCNLPEGSWIEIVDAADNSVRRVKLAWLSAKTGQTLLLNRRGQRVNGGDLDTLARQYARGGLRVVDDSTGPAEAAWQGMLANLHRIAGSEPGRSN</sequence>
<feature type="region of interest" description="Disordered" evidence="1">
    <location>
        <begin position="243"/>
        <end position="265"/>
    </location>
</feature>
<evidence type="ECO:0000256" key="1">
    <source>
        <dbReference type="SAM" id="MobiDB-lite"/>
    </source>
</evidence>
<dbReference type="Pfam" id="PF07793">
    <property type="entry name" value="DUF1631"/>
    <property type="match status" value="1"/>
</dbReference>
<feature type="region of interest" description="Disordered" evidence="1">
    <location>
        <begin position="625"/>
        <end position="646"/>
    </location>
</feature>
<dbReference type="AlphaFoldDB" id="A0A5B7ZRW3"/>
<dbReference type="OrthoDB" id="6188167at2"/>
<evidence type="ECO:0000313" key="3">
    <source>
        <dbReference type="Proteomes" id="UP000308149"/>
    </source>
</evidence>
<reference evidence="2 3" key="1">
    <citation type="submission" date="2019-06" db="EMBL/GenBank/DDBJ databases">
        <title>Thermomonas aquatica sp. nov., isolated from an industrial wastewater treatment plant.</title>
        <authorList>
            <person name="Jeon J.H."/>
            <person name="Park D.-S."/>
        </authorList>
    </citation>
    <scope>NUCLEOTIDE SEQUENCE [LARGE SCALE GENOMIC DNA]</scope>
    <source>
        <strain evidence="2 3">SY21</strain>
    </source>
</reference>